<accession>A0A5C9A209</accession>
<name>A0A5C9A209_9GAMM</name>
<organism evidence="3 4">
    <name type="scientific">Parahaliea maris</name>
    <dbReference type="NCBI Taxonomy" id="2716870"/>
    <lineage>
        <taxon>Bacteria</taxon>
        <taxon>Pseudomonadati</taxon>
        <taxon>Pseudomonadota</taxon>
        <taxon>Gammaproteobacteria</taxon>
        <taxon>Cellvibrionales</taxon>
        <taxon>Halieaceae</taxon>
        <taxon>Parahaliea</taxon>
    </lineage>
</organism>
<dbReference type="Proteomes" id="UP000321039">
    <property type="component" value="Unassembled WGS sequence"/>
</dbReference>
<dbReference type="InterPro" id="IPR021994">
    <property type="entry name" value="DUF3592"/>
</dbReference>
<protein>
    <submittedName>
        <fullName evidence="3">DUF3592 domain-containing protein</fullName>
    </submittedName>
</protein>
<proteinExistence type="predicted"/>
<keyword evidence="1" id="KW-0812">Transmembrane</keyword>
<evidence type="ECO:0000259" key="2">
    <source>
        <dbReference type="Pfam" id="PF12158"/>
    </source>
</evidence>
<feature type="transmembrane region" description="Helical" evidence="1">
    <location>
        <begin position="132"/>
        <end position="152"/>
    </location>
</feature>
<dbReference type="EMBL" id="VRZA01000003">
    <property type="protein sequence ID" value="TXS94099.1"/>
    <property type="molecule type" value="Genomic_DNA"/>
</dbReference>
<feature type="transmembrane region" description="Helical" evidence="1">
    <location>
        <begin position="18"/>
        <end position="41"/>
    </location>
</feature>
<keyword evidence="1" id="KW-0472">Membrane</keyword>
<evidence type="ECO:0000313" key="3">
    <source>
        <dbReference type="EMBL" id="TXS94099.1"/>
    </source>
</evidence>
<comment type="caution">
    <text evidence="3">The sequence shown here is derived from an EMBL/GenBank/DDBJ whole genome shotgun (WGS) entry which is preliminary data.</text>
</comment>
<keyword evidence="4" id="KW-1185">Reference proteome</keyword>
<evidence type="ECO:0000256" key="1">
    <source>
        <dbReference type="SAM" id="Phobius"/>
    </source>
</evidence>
<feature type="domain" description="DUF3592" evidence="2">
    <location>
        <begin position="51"/>
        <end position="123"/>
    </location>
</feature>
<reference evidence="3 4" key="1">
    <citation type="submission" date="2019-08" db="EMBL/GenBank/DDBJ databases">
        <title>Parahaliea maris sp. nov., isolated from the surface seawater.</title>
        <authorList>
            <person name="Liu Y."/>
        </authorList>
    </citation>
    <scope>NUCLEOTIDE SEQUENCE [LARGE SCALE GENOMIC DNA]</scope>
    <source>
        <strain evidence="3 4">HSLHS9</strain>
    </source>
</reference>
<sequence length="237" mass="26395">MSGQTPTRFSLFRRNNGWFGVLVSAVGLLLFLASFMAALLVEGSQEGAVDTQATVSRLMELEHRTGIKKRDKSWAVYVNYTVEGQSYSGSESVSRTFFDQLMEGDTLPISYLPESPETIWIEHYSSKEWFSWLRYGGLAILALGAYLIRGVWSYAGGAIRMLQSGERVAARVTGVKDVSGSREKAYRLLWEDGEGATGQTLNLSEARKARYPVGSEIEIMRDPAKKMRPIWVGDVTS</sequence>
<keyword evidence="1" id="KW-1133">Transmembrane helix</keyword>
<evidence type="ECO:0000313" key="4">
    <source>
        <dbReference type="Proteomes" id="UP000321039"/>
    </source>
</evidence>
<dbReference type="AlphaFoldDB" id="A0A5C9A209"/>
<gene>
    <name evidence="3" type="ORF">FV139_10865</name>
</gene>
<dbReference type="Pfam" id="PF12158">
    <property type="entry name" value="DUF3592"/>
    <property type="match status" value="1"/>
</dbReference>